<gene>
    <name evidence="3" type="ORF">cyc_03441</name>
</gene>
<reference evidence="3 4" key="1">
    <citation type="journal article" date="2016" name="BMC Genomics">
        <title>Comparative genomics reveals Cyclospora cayetanensis possesses coccidia-like metabolism and invasion components but unique surface antigens.</title>
        <authorList>
            <person name="Liu S."/>
            <person name="Wang L."/>
            <person name="Zheng H."/>
            <person name="Xu Z."/>
            <person name="Roellig D.M."/>
            <person name="Li N."/>
            <person name="Frace M.A."/>
            <person name="Tang K."/>
            <person name="Arrowood M.J."/>
            <person name="Moss D.M."/>
            <person name="Zhang L."/>
            <person name="Feng Y."/>
            <person name="Xiao L."/>
        </authorList>
    </citation>
    <scope>NUCLEOTIDE SEQUENCE [LARGE SCALE GENOMIC DNA]</scope>
    <source>
        <strain evidence="3 4">CHN_HEN01</strain>
    </source>
</reference>
<evidence type="ECO:0000313" key="3">
    <source>
        <dbReference type="EMBL" id="OEH77173.1"/>
    </source>
</evidence>
<dbReference type="InterPro" id="IPR050896">
    <property type="entry name" value="Mito_lipid_metab_GTPase"/>
</dbReference>
<feature type="region of interest" description="Disordered" evidence="1">
    <location>
        <begin position="645"/>
        <end position="685"/>
    </location>
</feature>
<dbReference type="InParanoid" id="A0A1D3D159"/>
<dbReference type="Gene3D" id="3.40.50.300">
    <property type="entry name" value="P-loop containing nucleotide triphosphate hydrolases"/>
    <property type="match status" value="1"/>
</dbReference>
<name>A0A1D3D159_9EIME</name>
<dbReference type="GO" id="GO:0005739">
    <property type="term" value="C:mitochondrion"/>
    <property type="evidence" value="ECO:0007669"/>
    <property type="project" value="TreeGrafter"/>
</dbReference>
<feature type="region of interest" description="Disordered" evidence="1">
    <location>
        <begin position="120"/>
        <end position="142"/>
    </location>
</feature>
<dbReference type="AlphaFoldDB" id="A0A1D3D159"/>
<keyword evidence="4" id="KW-1185">Reference proteome</keyword>
<dbReference type="Pfam" id="PF01926">
    <property type="entry name" value="MMR_HSR1"/>
    <property type="match status" value="1"/>
</dbReference>
<evidence type="ECO:0000313" key="4">
    <source>
        <dbReference type="Proteomes" id="UP000095192"/>
    </source>
</evidence>
<dbReference type="VEuPathDB" id="ToxoDB:cyc_03441"/>
<accession>A0A1D3D159</accession>
<protein>
    <submittedName>
        <fullName evidence="3">Nitric-oxide synthase</fullName>
    </submittedName>
</protein>
<organism evidence="3 4">
    <name type="scientific">Cyclospora cayetanensis</name>
    <dbReference type="NCBI Taxonomy" id="88456"/>
    <lineage>
        <taxon>Eukaryota</taxon>
        <taxon>Sar</taxon>
        <taxon>Alveolata</taxon>
        <taxon>Apicomplexa</taxon>
        <taxon>Conoidasida</taxon>
        <taxon>Coccidia</taxon>
        <taxon>Eucoccidiorida</taxon>
        <taxon>Eimeriorina</taxon>
        <taxon>Eimeriidae</taxon>
        <taxon>Cyclospora</taxon>
    </lineage>
</organism>
<feature type="compositionally biased region" description="Basic residues" evidence="1">
    <location>
        <begin position="61"/>
        <end position="78"/>
    </location>
</feature>
<proteinExistence type="predicted"/>
<comment type="caution">
    <text evidence="3">The sequence shown here is derived from an EMBL/GenBank/DDBJ whole genome shotgun (WGS) entry which is preliminary data.</text>
</comment>
<evidence type="ECO:0000256" key="1">
    <source>
        <dbReference type="SAM" id="MobiDB-lite"/>
    </source>
</evidence>
<feature type="region of interest" description="Disordered" evidence="1">
    <location>
        <begin position="52"/>
        <end position="89"/>
    </location>
</feature>
<feature type="region of interest" description="Disordered" evidence="1">
    <location>
        <begin position="188"/>
        <end position="208"/>
    </location>
</feature>
<dbReference type="SUPFAM" id="SSF52540">
    <property type="entry name" value="P-loop containing nucleoside triphosphate hydrolases"/>
    <property type="match status" value="1"/>
</dbReference>
<dbReference type="Proteomes" id="UP000095192">
    <property type="component" value="Unassembled WGS sequence"/>
</dbReference>
<dbReference type="InterPro" id="IPR027417">
    <property type="entry name" value="P-loop_NTPase"/>
</dbReference>
<dbReference type="PANTHER" id="PTHR46434">
    <property type="entry name" value="GENETIC INTERACTOR OF PROHIBITINS 3, MITOCHONDRIAL"/>
    <property type="match status" value="1"/>
</dbReference>
<feature type="domain" description="G" evidence="2">
    <location>
        <begin position="372"/>
        <end position="438"/>
    </location>
</feature>
<evidence type="ECO:0000259" key="2">
    <source>
        <dbReference type="Pfam" id="PF01926"/>
    </source>
</evidence>
<dbReference type="VEuPathDB" id="ToxoDB:LOC34620131"/>
<dbReference type="EMBL" id="JROU02001179">
    <property type="protein sequence ID" value="OEH77173.1"/>
    <property type="molecule type" value="Genomic_DNA"/>
</dbReference>
<sequence length="685" mass="73371">MTVEAFYGRGGYLGATGKPFSGQKRCLAAETSLRVVETAIRASPKAFTEGFSLPQRAPQSHPHHAAHSPRVQRQRNPHAAHALSRGLPSGSDEALEELWGLEVSPEEVFRLAQTPRQRQALLSTRAAHQTEKASREAVSSDSSHAVALQVEPGKCSGCGSTFQRDTPEAPGYVLPHLELLLQQQGESSRGPLSARLAAGGTGKKMEQPCKRRMPLKRPFHPWQVPMHHAHCLPVAICLVAPVLCMRCHGLRFGNGPGSASPQLGAGAEVARASEAAALTAALRTKRTPCWRVSPVPSDASAAKDEGLVPLQSEDVFTFGAFVRLPLLPPAAPVRRQLLPTRILTAVSSKSGEGIESLFKEVFAEAARRNRSVYLLGAANSGKSSICNFLLRRWGAKGRAKADPRGGVSVSALPGTTLSFVSFTVDGRFKLFDAPGIIPEGAFSPLLSHPQQKLLLGAGGLYCSSVRLEGGEGLWLGPFGFCRNDGSQALFVTLMLNKNLTVKIPGRGWREGACDLVIGDIGWLSLTGSGRLAVSLYIPKGDFPLPPLLDPLSPACLLCAVSACLLLALLLLRVLHSLSLLRKPPAHPPTPSRCACVFYCHVSPQVACKTRPAVLPDPLLLCPSQPASYWNRLYLSRTSITRSKRAKDGGAKVLGKNGRPLLPPKGQVRACKNEPQPGKRRVAQPL</sequence>
<dbReference type="SMR" id="A0A1D3D159"/>
<dbReference type="GO" id="GO:0005525">
    <property type="term" value="F:GTP binding"/>
    <property type="evidence" value="ECO:0007669"/>
    <property type="project" value="InterPro"/>
</dbReference>
<dbReference type="InterPro" id="IPR006073">
    <property type="entry name" value="GTP-bd"/>
</dbReference>
<dbReference type="PANTHER" id="PTHR46434:SF1">
    <property type="entry name" value="GENETIC INTERACTOR OF PROHIBITINS 3, MITOCHONDRIAL"/>
    <property type="match status" value="1"/>
</dbReference>